<keyword evidence="1" id="KW-1133">Transmembrane helix</keyword>
<evidence type="ECO:0000313" key="3">
    <source>
        <dbReference type="Proteomes" id="UP001597251"/>
    </source>
</evidence>
<proteinExistence type="predicted"/>
<accession>A0ABW4BWW4</accession>
<feature type="transmembrane region" description="Helical" evidence="1">
    <location>
        <begin position="193"/>
        <end position="215"/>
    </location>
</feature>
<evidence type="ECO:0000256" key="1">
    <source>
        <dbReference type="SAM" id="Phobius"/>
    </source>
</evidence>
<name>A0ABW4BWW4_9LACO</name>
<feature type="transmembrane region" description="Helical" evidence="1">
    <location>
        <begin position="114"/>
        <end position="141"/>
    </location>
</feature>
<gene>
    <name evidence="2" type="ORF">ACFQ42_09145</name>
</gene>
<dbReference type="Proteomes" id="UP001597251">
    <property type="component" value="Unassembled WGS sequence"/>
</dbReference>
<keyword evidence="1" id="KW-0812">Transmembrane</keyword>
<evidence type="ECO:0000313" key="2">
    <source>
        <dbReference type="EMBL" id="MFD1418909.1"/>
    </source>
</evidence>
<dbReference type="PANTHER" id="PTHR40076">
    <property type="entry name" value="MEMBRANE PROTEIN-RELATED"/>
    <property type="match status" value="1"/>
</dbReference>
<reference evidence="3" key="1">
    <citation type="journal article" date="2019" name="Int. J. Syst. Evol. Microbiol.">
        <title>The Global Catalogue of Microorganisms (GCM) 10K type strain sequencing project: providing services to taxonomists for standard genome sequencing and annotation.</title>
        <authorList>
            <consortium name="The Broad Institute Genomics Platform"/>
            <consortium name="The Broad Institute Genome Sequencing Center for Infectious Disease"/>
            <person name="Wu L."/>
            <person name="Ma J."/>
        </authorList>
    </citation>
    <scope>NUCLEOTIDE SEQUENCE [LARGE SCALE GENOMIC DNA]</scope>
    <source>
        <strain evidence="3">CCM 8936</strain>
    </source>
</reference>
<dbReference type="PANTHER" id="PTHR40076:SF1">
    <property type="entry name" value="MEMBRANE PROTEIN"/>
    <property type="match status" value="1"/>
</dbReference>
<feature type="transmembrane region" description="Helical" evidence="1">
    <location>
        <begin position="21"/>
        <end position="42"/>
    </location>
</feature>
<organism evidence="2 3">
    <name type="scientific">Companilactobacillus keshanensis</name>
    <dbReference type="NCBI Taxonomy" id="2486003"/>
    <lineage>
        <taxon>Bacteria</taxon>
        <taxon>Bacillati</taxon>
        <taxon>Bacillota</taxon>
        <taxon>Bacilli</taxon>
        <taxon>Lactobacillales</taxon>
        <taxon>Lactobacillaceae</taxon>
        <taxon>Companilactobacillus</taxon>
    </lineage>
</organism>
<comment type="caution">
    <text evidence="2">The sequence shown here is derived from an EMBL/GenBank/DDBJ whole genome shotgun (WGS) entry which is preliminary data.</text>
</comment>
<dbReference type="EMBL" id="JBHTOI010000046">
    <property type="protein sequence ID" value="MFD1418909.1"/>
    <property type="molecule type" value="Genomic_DNA"/>
</dbReference>
<sequence>MKNYRTRKELKREVKILLKKDLGQALMLYLIMILLSIANIFYSKSETSAATLTYDPATLYLHSFKLVSTGGIIGIILIVLFLSVFFRSLDWLRNPDLDFSPLKSNFTYYRNPDWWHLIVIYIIKRFFIILWLLLLVFPGYIKICSYSQAYFIYKDVQAKGDGDKYAFTDYITKSRQLMDGNKWRYFVLQLSYIGWYLLGYITFGIALIWVIPYVCMTNANFYKDLVERNPDII</sequence>
<dbReference type="Pfam" id="PF06161">
    <property type="entry name" value="DUF975"/>
    <property type="match status" value="1"/>
</dbReference>
<protein>
    <submittedName>
        <fullName evidence="2">DUF975 family protein</fullName>
    </submittedName>
</protein>
<keyword evidence="1" id="KW-0472">Membrane</keyword>
<dbReference type="RefSeq" id="WP_125676382.1">
    <property type="nucleotide sequence ID" value="NZ_JBHTOI010000046.1"/>
</dbReference>
<keyword evidence="3" id="KW-1185">Reference proteome</keyword>
<feature type="transmembrane region" description="Helical" evidence="1">
    <location>
        <begin position="62"/>
        <end position="86"/>
    </location>
</feature>
<dbReference type="InterPro" id="IPR010380">
    <property type="entry name" value="DUF975"/>
</dbReference>